<dbReference type="GO" id="GO:0009423">
    <property type="term" value="P:chorismate biosynthetic process"/>
    <property type="evidence" value="ECO:0007669"/>
    <property type="project" value="UniProtKB-UniRule"/>
</dbReference>
<keyword evidence="11" id="KW-1185">Reference proteome</keyword>
<feature type="binding site" evidence="6">
    <location>
        <begin position="124"/>
        <end position="128"/>
    </location>
    <ligand>
        <name>NADP(+)</name>
        <dbReference type="ChEBI" id="CHEBI:58349"/>
    </ligand>
</feature>
<evidence type="ECO:0000256" key="3">
    <source>
        <dbReference type="ARBA" id="ARBA00022857"/>
    </source>
</evidence>
<dbReference type="AlphaFoldDB" id="A0AAE3H8Y0"/>
<dbReference type="HAMAP" id="MF_00222">
    <property type="entry name" value="Shikimate_DH_AroE"/>
    <property type="match status" value="1"/>
</dbReference>
<keyword evidence="5 6" id="KW-0057">Aromatic amino acid biosynthesis</keyword>
<dbReference type="GO" id="GO:0019632">
    <property type="term" value="P:shikimate metabolic process"/>
    <property type="evidence" value="ECO:0007669"/>
    <property type="project" value="InterPro"/>
</dbReference>
<evidence type="ECO:0000256" key="5">
    <source>
        <dbReference type="ARBA" id="ARBA00023141"/>
    </source>
</evidence>
<keyword evidence="3 6" id="KW-0521">NADP</keyword>
<dbReference type="Gene3D" id="3.40.50.720">
    <property type="entry name" value="NAD(P)-binding Rossmann-like Domain"/>
    <property type="match status" value="1"/>
</dbReference>
<dbReference type="Gene3D" id="3.40.50.10860">
    <property type="entry name" value="Leucine Dehydrogenase, chain A, domain 1"/>
    <property type="match status" value="1"/>
</dbReference>
<evidence type="ECO:0000256" key="6">
    <source>
        <dbReference type="HAMAP-Rule" id="MF_00222"/>
    </source>
</evidence>
<dbReference type="InterPro" id="IPR013708">
    <property type="entry name" value="Shikimate_DH-bd_N"/>
</dbReference>
<feature type="binding site" evidence="6">
    <location>
        <begin position="15"/>
        <end position="17"/>
    </location>
    <ligand>
        <name>shikimate</name>
        <dbReference type="ChEBI" id="CHEBI:36208"/>
    </ligand>
</feature>
<dbReference type="NCBIfam" id="TIGR00507">
    <property type="entry name" value="aroE"/>
    <property type="match status" value="1"/>
</dbReference>
<dbReference type="InterPro" id="IPR041121">
    <property type="entry name" value="SDH_C"/>
</dbReference>
<dbReference type="InterPro" id="IPR046346">
    <property type="entry name" value="Aminoacid_DH-like_N_sf"/>
</dbReference>
<accession>A0AAE3H8Y0</accession>
<feature type="binding site" evidence="6">
    <location>
        <position position="100"/>
    </location>
    <ligand>
        <name>shikimate</name>
        <dbReference type="ChEBI" id="CHEBI:36208"/>
    </ligand>
</feature>
<evidence type="ECO:0000313" key="11">
    <source>
        <dbReference type="Proteomes" id="UP001206983"/>
    </source>
</evidence>
<feature type="binding site" evidence="6">
    <location>
        <begin position="147"/>
        <end position="152"/>
    </location>
    <ligand>
        <name>NADP(+)</name>
        <dbReference type="ChEBI" id="CHEBI:58349"/>
    </ligand>
</feature>
<comment type="caution">
    <text evidence="10">The sequence shown here is derived from an EMBL/GenBank/DDBJ whole genome shotgun (WGS) entry which is preliminary data.</text>
</comment>
<dbReference type="InterPro" id="IPR022893">
    <property type="entry name" value="Shikimate_DH_fam"/>
</dbReference>
<comment type="caution">
    <text evidence="6">Lacks conserved residue(s) required for the propagation of feature annotation.</text>
</comment>
<dbReference type="InterPro" id="IPR011342">
    <property type="entry name" value="Shikimate_DH"/>
</dbReference>
<evidence type="ECO:0000259" key="8">
    <source>
        <dbReference type="Pfam" id="PF08501"/>
    </source>
</evidence>
<dbReference type="InterPro" id="IPR036291">
    <property type="entry name" value="NAD(P)-bd_dom_sf"/>
</dbReference>
<dbReference type="GO" id="GO:0008652">
    <property type="term" value="P:amino acid biosynthetic process"/>
    <property type="evidence" value="ECO:0007669"/>
    <property type="project" value="UniProtKB-KW"/>
</dbReference>
<dbReference type="GO" id="GO:0009073">
    <property type="term" value="P:aromatic amino acid family biosynthetic process"/>
    <property type="evidence" value="ECO:0007669"/>
    <property type="project" value="UniProtKB-KW"/>
</dbReference>
<protein>
    <recommendedName>
        <fullName evidence="1 6">Shikimate dehydrogenase (NADP(+))</fullName>
        <shortName evidence="6">SDH</shortName>
        <ecNumber evidence="1 6">1.1.1.25</ecNumber>
    </recommendedName>
</protein>
<name>A0AAE3H8Y0_9EURY</name>
<dbReference type="InterPro" id="IPR006151">
    <property type="entry name" value="Shikm_DH/Glu-tRNA_Rdtase"/>
</dbReference>
<gene>
    <name evidence="6" type="primary">aroE</name>
    <name evidence="10" type="ORF">PV02_01145</name>
</gene>
<dbReference type="FunFam" id="3.40.50.720:FF:000086">
    <property type="entry name" value="Quinate/shikimate dehydrogenase"/>
    <property type="match status" value="1"/>
</dbReference>
<comment type="function">
    <text evidence="6">Involved in the biosynthesis of the chorismate, which leads to the biosynthesis of aromatic amino acids. Catalyzes the reversible NADPH linked reduction of 3-dehydroshikimate (DHSA) to yield shikimate (SA).</text>
</comment>
<comment type="pathway">
    <text evidence="6">Metabolic intermediate biosynthesis; chorismate biosynthesis; chorismate from D-erythrose 4-phosphate and phosphoenolpyruvate: step 4/7.</text>
</comment>
<dbReference type="SUPFAM" id="SSF51735">
    <property type="entry name" value="NAD(P)-binding Rossmann-fold domains"/>
    <property type="match status" value="1"/>
</dbReference>
<feature type="binding site" evidence="6">
    <location>
        <position position="238"/>
    </location>
    <ligand>
        <name>NADP(+)</name>
        <dbReference type="ChEBI" id="CHEBI:58349"/>
    </ligand>
</feature>
<evidence type="ECO:0000259" key="9">
    <source>
        <dbReference type="Pfam" id="PF18317"/>
    </source>
</evidence>
<feature type="domain" description="Shikimate dehydrogenase substrate binding N-terminal" evidence="8">
    <location>
        <begin position="7"/>
        <end position="88"/>
    </location>
</feature>
<organism evidence="10 11">
    <name type="scientific">Methanolobus chelungpuianus</name>
    <dbReference type="NCBI Taxonomy" id="502115"/>
    <lineage>
        <taxon>Archaea</taxon>
        <taxon>Methanobacteriati</taxon>
        <taxon>Methanobacteriota</taxon>
        <taxon>Stenosarchaea group</taxon>
        <taxon>Methanomicrobia</taxon>
        <taxon>Methanosarcinales</taxon>
        <taxon>Methanosarcinaceae</taxon>
        <taxon>Methanolobus</taxon>
    </lineage>
</organism>
<dbReference type="PANTHER" id="PTHR21089">
    <property type="entry name" value="SHIKIMATE DEHYDROGENASE"/>
    <property type="match status" value="1"/>
</dbReference>
<dbReference type="Proteomes" id="UP001206983">
    <property type="component" value="Unassembled WGS sequence"/>
</dbReference>
<dbReference type="EC" id="1.1.1.25" evidence="1 6"/>
<dbReference type="PANTHER" id="PTHR21089:SF1">
    <property type="entry name" value="BIFUNCTIONAL 3-DEHYDROQUINATE DEHYDRATASE_SHIKIMATE DEHYDROGENASE, CHLOROPLASTIC"/>
    <property type="match status" value="1"/>
</dbReference>
<comment type="catalytic activity">
    <reaction evidence="6">
        <text>shikimate + NADP(+) = 3-dehydroshikimate + NADPH + H(+)</text>
        <dbReference type="Rhea" id="RHEA:17737"/>
        <dbReference type="ChEBI" id="CHEBI:15378"/>
        <dbReference type="ChEBI" id="CHEBI:16630"/>
        <dbReference type="ChEBI" id="CHEBI:36208"/>
        <dbReference type="ChEBI" id="CHEBI:57783"/>
        <dbReference type="ChEBI" id="CHEBI:58349"/>
        <dbReference type="EC" id="1.1.1.25"/>
    </reaction>
</comment>
<dbReference type="EMBL" id="JTEO01000002">
    <property type="protein sequence ID" value="MCQ6961833.1"/>
    <property type="molecule type" value="Genomic_DNA"/>
</dbReference>
<feature type="domain" description="Quinate/shikimate 5-dehydrogenase/glutamyl-tRNA reductase" evidence="7">
    <location>
        <begin position="114"/>
        <end position="189"/>
    </location>
</feature>
<comment type="subunit">
    <text evidence="6">Homodimer.</text>
</comment>
<dbReference type="SUPFAM" id="SSF53223">
    <property type="entry name" value="Aminoacid dehydrogenase-like, N-terminal domain"/>
    <property type="match status" value="1"/>
</dbReference>
<dbReference type="RefSeq" id="WP_256621529.1">
    <property type="nucleotide sequence ID" value="NZ_JTEO01000002.1"/>
</dbReference>
<feature type="domain" description="SDH C-terminal" evidence="9">
    <location>
        <begin position="241"/>
        <end position="268"/>
    </location>
</feature>
<feature type="binding site" evidence="6">
    <location>
        <position position="245"/>
    </location>
    <ligand>
        <name>shikimate</name>
        <dbReference type="ChEBI" id="CHEBI:36208"/>
    </ligand>
</feature>
<dbReference type="CDD" id="cd01065">
    <property type="entry name" value="NAD_bind_Shikimate_DH"/>
    <property type="match status" value="1"/>
</dbReference>
<proteinExistence type="inferred from homology"/>
<keyword evidence="4 6" id="KW-0560">Oxidoreductase</keyword>
<feature type="binding site" evidence="6">
    <location>
        <position position="86"/>
    </location>
    <ligand>
        <name>shikimate</name>
        <dbReference type="ChEBI" id="CHEBI:36208"/>
    </ligand>
</feature>
<feature type="active site" description="Proton acceptor" evidence="6">
    <location>
        <position position="66"/>
    </location>
</feature>
<evidence type="ECO:0000256" key="2">
    <source>
        <dbReference type="ARBA" id="ARBA00022605"/>
    </source>
</evidence>
<comment type="similarity">
    <text evidence="6">Belongs to the shikimate dehydrogenase family.</text>
</comment>
<dbReference type="Pfam" id="PF01488">
    <property type="entry name" value="Shikimate_DH"/>
    <property type="match status" value="1"/>
</dbReference>
<dbReference type="GO" id="GO:0050661">
    <property type="term" value="F:NADP binding"/>
    <property type="evidence" value="ECO:0007669"/>
    <property type="project" value="InterPro"/>
</dbReference>
<evidence type="ECO:0000256" key="4">
    <source>
        <dbReference type="ARBA" id="ARBA00023002"/>
    </source>
</evidence>
<dbReference type="GO" id="GO:0004764">
    <property type="term" value="F:shikimate 3-dehydrogenase (NADP+) activity"/>
    <property type="evidence" value="ECO:0007669"/>
    <property type="project" value="UniProtKB-UniRule"/>
</dbReference>
<evidence type="ECO:0000256" key="1">
    <source>
        <dbReference type="ARBA" id="ARBA00012962"/>
    </source>
</evidence>
<feature type="binding site" evidence="6">
    <location>
        <position position="215"/>
    </location>
    <ligand>
        <name>NADP(+)</name>
        <dbReference type="ChEBI" id="CHEBI:58349"/>
    </ligand>
</feature>
<keyword evidence="2 6" id="KW-0028">Amino-acid biosynthesis</keyword>
<feature type="binding site" evidence="6">
    <location>
        <position position="217"/>
    </location>
    <ligand>
        <name>shikimate</name>
        <dbReference type="ChEBI" id="CHEBI:36208"/>
    </ligand>
</feature>
<dbReference type="Pfam" id="PF18317">
    <property type="entry name" value="SDH_C"/>
    <property type="match status" value="1"/>
</dbReference>
<evidence type="ECO:0000313" key="10">
    <source>
        <dbReference type="EMBL" id="MCQ6961833.1"/>
    </source>
</evidence>
<dbReference type="NCBIfam" id="NF001319">
    <property type="entry name" value="PRK00258.3-3"/>
    <property type="match status" value="1"/>
</dbReference>
<reference evidence="10 11" key="1">
    <citation type="journal article" date="2011" name="Appl. Environ. Microbiol.">
        <title>Methanogenic archaea isolated from Taiwan's Chelungpu fault.</title>
        <authorList>
            <person name="Wu S.Y."/>
            <person name="Lai M.C."/>
        </authorList>
    </citation>
    <scope>NUCLEOTIDE SEQUENCE [LARGE SCALE GENOMIC DNA]</scope>
    <source>
        <strain evidence="10 11">St545Mb</strain>
    </source>
</reference>
<feature type="binding site" evidence="6">
    <location>
        <position position="62"/>
    </location>
    <ligand>
        <name>shikimate</name>
        <dbReference type="ChEBI" id="CHEBI:36208"/>
    </ligand>
</feature>
<sequence>MRTVFAVFGDPVGHSLSPAMHNAAFEALDMECTYYAFRVSREELKAALEGAKAMGFGGVNLTVPLKQEALKIVDADPLAAAIGAVNTVDFRNGMKGYNTDGIGAKLSLEEEGVDIRGSEVLIAGAGGAARAIAFQLAKDGASVTIANRTAEKAIELAADVSAVGNARGCGFENLGSLIRESDVLVNCTVLGMKPDIGGTVATAKDMHSDLTVFDIVYNPLETRLLREAKLAGAKTVTGVMMLVYQGAEAFRIWTGVRPPADVMKRAVLEGLRT</sequence>
<dbReference type="Pfam" id="PF08501">
    <property type="entry name" value="Shikimate_dh_N"/>
    <property type="match status" value="1"/>
</dbReference>
<evidence type="ECO:0000259" key="7">
    <source>
        <dbReference type="Pfam" id="PF01488"/>
    </source>
</evidence>